<proteinExistence type="inferred from homology"/>
<dbReference type="InterPro" id="IPR016039">
    <property type="entry name" value="Thiolase-like"/>
</dbReference>
<dbReference type="KEGG" id="ske:Sked_34950"/>
<evidence type="ECO:0000256" key="4">
    <source>
        <dbReference type="RuleBase" id="RU003557"/>
    </source>
</evidence>
<dbReference type="Proteomes" id="UP000000322">
    <property type="component" value="Chromosome"/>
</dbReference>
<feature type="domain" description="Thiolase C-terminal" evidence="6">
    <location>
        <begin position="306"/>
        <end position="452"/>
    </location>
</feature>
<dbReference type="EMBL" id="CP001819">
    <property type="protein sequence ID" value="ACZ23383.1"/>
    <property type="molecule type" value="Genomic_DNA"/>
</dbReference>
<dbReference type="GO" id="GO:0016747">
    <property type="term" value="F:acyltransferase activity, transferring groups other than amino-acyl groups"/>
    <property type="evidence" value="ECO:0007669"/>
    <property type="project" value="InterPro"/>
</dbReference>
<evidence type="ECO:0000313" key="7">
    <source>
        <dbReference type="EMBL" id="ACZ23383.1"/>
    </source>
</evidence>
<dbReference type="Pfam" id="PF00108">
    <property type="entry name" value="Thiolase_N"/>
    <property type="match status" value="1"/>
</dbReference>
<dbReference type="Pfam" id="PF02803">
    <property type="entry name" value="Thiolase_C"/>
    <property type="match status" value="1"/>
</dbReference>
<dbReference type="PANTHER" id="PTHR42689:SF1">
    <property type="entry name" value="ACETYL-COA ACYLTRANSFERASE FADA2 (3-KETOACYL-COA THIOLASE) (BETA-KETOTHIOLASE)-RELATED"/>
    <property type="match status" value="1"/>
</dbReference>
<dbReference type="HOGENOM" id="CLU_031026_2_0_11"/>
<dbReference type="AlphaFoldDB" id="D1BEU7"/>
<feature type="domain" description="Thiolase N-terminal" evidence="5">
    <location>
        <begin position="29"/>
        <end position="297"/>
    </location>
</feature>
<evidence type="ECO:0000313" key="8">
    <source>
        <dbReference type="Proteomes" id="UP000000322"/>
    </source>
</evidence>
<dbReference type="InterPro" id="IPR050521">
    <property type="entry name" value="3-ketoacyl-CoA_Thiolase"/>
</dbReference>
<dbReference type="InterPro" id="IPR020616">
    <property type="entry name" value="Thiolase_N"/>
</dbReference>
<dbReference type="CDD" id="cd00751">
    <property type="entry name" value="thiolase"/>
    <property type="match status" value="1"/>
</dbReference>
<dbReference type="GO" id="GO:0005829">
    <property type="term" value="C:cytosol"/>
    <property type="evidence" value="ECO:0007669"/>
    <property type="project" value="TreeGrafter"/>
</dbReference>
<evidence type="ECO:0000256" key="2">
    <source>
        <dbReference type="ARBA" id="ARBA00022679"/>
    </source>
</evidence>
<keyword evidence="3 4" id="KW-0012">Acyltransferase</keyword>
<dbReference type="NCBIfam" id="NF006740">
    <property type="entry name" value="PRK09268.1"/>
    <property type="match status" value="1"/>
</dbReference>
<dbReference type="PANTHER" id="PTHR42689">
    <property type="entry name" value="ACETYL-COA ACYLTRANSFERASE FADA2 (3-KETOACYL-COA THIOLASE) (BETA-KETOTHIOLASE)-RELATED"/>
    <property type="match status" value="1"/>
</dbReference>
<dbReference type="eggNOG" id="COG0183">
    <property type="taxonomic scope" value="Bacteria"/>
</dbReference>
<dbReference type="InterPro" id="IPR002155">
    <property type="entry name" value="Thiolase"/>
</dbReference>
<comment type="similarity">
    <text evidence="1 4">Belongs to the thiolase-like superfamily. Thiolase family.</text>
</comment>
<dbReference type="OrthoDB" id="1402717at2"/>
<sequence>MPRRTPAAPGEDHSSTAQAEARRALRDAVIVGGNRIPFARAGGTYADAGNKDMLTAALDGLVARFGLQGERLGEVVAGSVLKHSRDFNLTRECVLGSALSPTTPAYDLQQACATGLEAVVSVSNKIRLGQIESGVAGGTDTISDAPIAVSEGLRHAILKASQAKTLSARLKAFAAVRPGDLAPAAPRTDEPRTGLSMGEHQALTTARWGISREDQDAVALASHQNLAAAYEAGFFDDLVTPFRGLARDQNLRADTSAEKLGSLKPAFGTSLPTPATMTAGNSTPLTDGASVVLLASRDWADEHDLPVLARVVDAETAAVDYVHGHDGLLMAPAHAVPRLLARAGLSLDDLDFVEIHEAFASTVLTTLAAWEDDEYCRTELGLDGALGSVDRSRLNVVGSSLAAGHPFAATGGRIVATAAKLVAARAAETGQVSRALVSVCAAGGLGVAALIESVPGDTTTTDATADGGRR</sequence>
<evidence type="ECO:0000259" key="6">
    <source>
        <dbReference type="Pfam" id="PF02803"/>
    </source>
</evidence>
<evidence type="ECO:0000259" key="5">
    <source>
        <dbReference type="Pfam" id="PF00108"/>
    </source>
</evidence>
<dbReference type="NCBIfam" id="TIGR01930">
    <property type="entry name" value="AcCoA-C-Actrans"/>
    <property type="match status" value="1"/>
</dbReference>
<organism evidence="7 8">
    <name type="scientific">Sanguibacter keddieii (strain ATCC 51767 / DSM 10542 / NCFB 3025 / ST-74)</name>
    <dbReference type="NCBI Taxonomy" id="446469"/>
    <lineage>
        <taxon>Bacteria</taxon>
        <taxon>Bacillati</taxon>
        <taxon>Actinomycetota</taxon>
        <taxon>Actinomycetes</taxon>
        <taxon>Micrococcales</taxon>
        <taxon>Sanguibacteraceae</taxon>
        <taxon>Sanguibacter</taxon>
    </lineage>
</organism>
<evidence type="ECO:0000256" key="1">
    <source>
        <dbReference type="ARBA" id="ARBA00010982"/>
    </source>
</evidence>
<gene>
    <name evidence="7" type="ordered locus">Sked_34950</name>
</gene>
<accession>D1BEU7</accession>
<dbReference type="RefSeq" id="WP_012868451.1">
    <property type="nucleotide sequence ID" value="NC_013521.1"/>
</dbReference>
<dbReference type="InterPro" id="IPR020610">
    <property type="entry name" value="Thiolase_AS"/>
</dbReference>
<dbReference type="Gene3D" id="3.40.47.10">
    <property type="match status" value="1"/>
</dbReference>
<dbReference type="InterPro" id="IPR020617">
    <property type="entry name" value="Thiolase_C"/>
</dbReference>
<reference evidence="7 8" key="1">
    <citation type="journal article" date="2009" name="Stand. Genomic Sci.">
        <title>Complete genome sequence of Sanguibacter keddieii type strain (ST-74).</title>
        <authorList>
            <person name="Ivanova N."/>
            <person name="Sikorski J."/>
            <person name="Sims D."/>
            <person name="Brettin T."/>
            <person name="Detter J.C."/>
            <person name="Han C."/>
            <person name="Lapidus A."/>
            <person name="Copeland A."/>
            <person name="Glavina Del Rio T."/>
            <person name="Nolan M."/>
            <person name="Chen F."/>
            <person name="Lucas S."/>
            <person name="Tice H."/>
            <person name="Cheng J.F."/>
            <person name="Bruce D."/>
            <person name="Goodwin L."/>
            <person name="Pitluck S."/>
            <person name="Pati A."/>
            <person name="Mavromatis K."/>
            <person name="Chen A."/>
            <person name="Palaniappan K."/>
            <person name="D'haeseleer P."/>
            <person name="Chain P."/>
            <person name="Bristow J."/>
            <person name="Eisen J.A."/>
            <person name="Markowitz V."/>
            <person name="Hugenholtz P."/>
            <person name="Goker M."/>
            <person name="Pukall R."/>
            <person name="Klenk H.P."/>
            <person name="Kyrpides N.C."/>
        </authorList>
    </citation>
    <scope>NUCLEOTIDE SEQUENCE [LARGE SCALE GENOMIC DNA]</scope>
    <source>
        <strain evidence="8">ATCC 51767 / DSM 10542 / NCFB 3025 / ST-74</strain>
    </source>
</reference>
<dbReference type="SUPFAM" id="SSF53901">
    <property type="entry name" value="Thiolase-like"/>
    <property type="match status" value="2"/>
</dbReference>
<protein>
    <submittedName>
        <fullName evidence="7">3-ketoacyl-CoA thiolase</fullName>
    </submittedName>
</protein>
<keyword evidence="8" id="KW-1185">Reference proteome</keyword>
<dbReference type="PROSITE" id="PS00099">
    <property type="entry name" value="THIOLASE_3"/>
    <property type="match status" value="1"/>
</dbReference>
<keyword evidence="2 4" id="KW-0808">Transferase</keyword>
<name>D1BEU7_SANKS</name>
<dbReference type="STRING" id="446469.Sked_34950"/>
<evidence type="ECO:0000256" key="3">
    <source>
        <dbReference type="ARBA" id="ARBA00023315"/>
    </source>
</evidence>